<sequence>MVRAMDVASEYQSIIVESYSNYAIAALVAYDYIITLNQEVDLFWGGEFTAAFALFISNRYFYLLYVVLGAALSRVPVEAWGGDCALLQKVFFGLDTIPYSIWAYFSALRAYALSASWTLGLLVLVLSMGPVGANLLNDVCSVTTTSRISLAAADVVLILLTWLRLRRSGGEALRKGRSFPGVLMCDGMVYFLTIMTMNALHLALTLLSLWNNAFSASRYIVFTEPMTAILISRFLLDLQAVRRRTEAGSISEPVFTDLDSAHSTYRSLVFDRVVGSLGASIPYERGSVGVEREIVL</sequence>
<keyword evidence="1" id="KW-0812">Transmembrane</keyword>
<protein>
    <recommendedName>
        <fullName evidence="2">DUF6533 domain-containing protein</fullName>
    </recommendedName>
</protein>
<dbReference type="EMBL" id="ML122282">
    <property type="protein sequence ID" value="RPD57221.1"/>
    <property type="molecule type" value="Genomic_DNA"/>
</dbReference>
<dbReference type="Proteomes" id="UP000313359">
    <property type="component" value="Unassembled WGS sequence"/>
</dbReference>
<evidence type="ECO:0000313" key="3">
    <source>
        <dbReference type="EMBL" id="RPD57221.1"/>
    </source>
</evidence>
<feature type="transmembrane region" description="Helical" evidence="1">
    <location>
        <begin position="216"/>
        <end position="236"/>
    </location>
</feature>
<keyword evidence="1" id="KW-0472">Membrane</keyword>
<gene>
    <name evidence="3" type="ORF">L227DRAFT_655637</name>
</gene>
<evidence type="ECO:0000256" key="1">
    <source>
        <dbReference type="SAM" id="Phobius"/>
    </source>
</evidence>
<accession>A0A5C2S1I1</accession>
<proteinExistence type="predicted"/>
<feature type="transmembrane region" description="Helical" evidence="1">
    <location>
        <begin position="117"/>
        <end position="136"/>
    </location>
</feature>
<dbReference type="AlphaFoldDB" id="A0A5C2S1I1"/>
<dbReference type="Pfam" id="PF20151">
    <property type="entry name" value="DUF6533"/>
    <property type="match status" value="1"/>
</dbReference>
<dbReference type="OrthoDB" id="2804045at2759"/>
<keyword evidence="1" id="KW-1133">Transmembrane helix</keyword>
<reference evidence="3" key="1">
    <citation type="journal article" date="2018" name="Genome Biol. Evol.">
        <title>Genomics and development of Lentinus tigrinus, a white-rot wood-decaying mushroom with dimorphic fruiting bodies.</title>
        <authorList>
            <person name="Wu B."/>
            <person name="Xu Z."/>
            <person name="Knudson A."/>
            <person name="Carlson A."/>
            <person name="Chen N."/>
            <person name="Kovaka S."/>
            <person name="LaButti K."/>
            <person name="Lipzen A."/>
            <person name="Pennachio C."/>
            <person name="Riley R."/>
            <person name="Schakwitz W."/>
            <person name="Umezawa K."/>
            <person name="Ohm R.A."/>
            <person name="Grigoriev I.V."/>
            <person name="Nagy L.G."/>
            <person name="Gibbons J."/>
            <person name="Hibbett D."/>
        </authorList>
    </citation>
    <scope>NUCLEOTIDE SEQUENCE [LARGE SCALE GENOMIC DNA]</scope>
    <source>
        <strain evidence="3">ALCF2SS1-6</strain>
    </source>
</reference>
<feature type="transmembrane region" description="Helical" evidence="1">
    <location>
        <begin position="187"/>
        <end position="210"/>
    </location>
</feature>
<evidence type="ECO:0000259" key="2">
    <source>
        <dbReference type="Pfam" id="PF20151"/>
    </source>
</evidence>
<feature type="transmembrane region" description="Helical" evidence="1">
    <location>
        <begin position="60"/>
        <end position="80"/>
    </location>
</feature>
<name>A0A5C2S1I1_9APHY</name>
<organism evidence="3 4">
    <name type="scientific">Lentinus tigrinus ALCF2SS1-6</name>
    <dbReference type="NCBI Taxonomy" id="1328759"/>
    <lineage>
        <taxon>Eukaryota</taxon>
        <taxon>Fungi</taxon>
        <taxon>Dikarya</taxon>
        <taxon>Basidiomycota</taxon>
        <taxon>Agaricomycotina</taxon>
        <taxon>Agaricomycetes</taxon>
        <taxon>Polyporales</taxon>
        <taxon>Polyporaceae</taxon>
        <taxon>Lentinus</taxon>
    </lineage>
</organism>
<keyword evidence="4" id="KW-1185">Reference proteome</keyword>
<evidence type="ECO:0000313" key="4">
    <source>
        <dbReference type="Proteomes" id="UP000313359"/>
    </source>
</evidence>
<feature type="domain" description="DUF6533" evidence="2">
    <location>
        <begin position="19"/>
        <end position="64"/>
    </location>
</feature>
<feature type="transmembrane region" description="Helical" evidence="1">
    <location>
        <begin position="148"/>
        <end position="166"/>
    </location>
</feature>
<dbReference type="InterPro" id="IPR045340">
    <property type="entry name" value="DUF6533"/>
</dbReference>